<keyword evidence="1" id="KW-0059">Arsenical resistance</keyword>
<evidence type="ECO:0000256" key="1">
    <source>
        <dbReference type="ARBA" id="ARBA00022849"/>
    </source>
</evidence>
<dbReference type="GO" id="GO:0046685">
    <property type="term" value="P:response to arsenic-containing substance"/>
    <property type="evidence" value="ECO:0007669"/>
    <property type="project" value="UniProtKB-KW"/>
</dbReference>
<dbReference type="Proteomes" id="UP001208041">
    <property type="component" value="Unassembled WGS sequence"/>
</dbReference>
<dbReference type="SMART" id="SM00226">
    <property type="entry name" value="LMWPc"/>
    <property type="match status" value="1"/>
</dbReference>
<dbReference type="AlphaFoldDB" id="A0AAE3LUP7"/>
<evidence type="ECO:0000259" key="2">
    <source>
        <dbReference type="SMART" id="SM00226"/>
    </source>
</evidence>
<protein>
    <submittedName>
        <fullName evidence="3">Low molecular weight phosphatase family protein</fullName>
    </submittedName>
</protein>
<proteinExistence type="predicted"/>
<evidence type="ECO:0000313" key="3">
    <source>
        <dbReference type="EMBL" id="MCV6825165.1"/>
    </source>
</evidence>
<dbReference type="PANTHER" id="PTHR43428:SF1">
    <property type="entry name" value="ARSENATE REDUCTASE"/>
    <property type="match status" value="1"/>
</dbReference>
<dbReference type="Gene3D" id="3.40.50.2300">
    <property type="match status" value="1"/>
</dbReference>
<dbReference type="RefSeq" id="WP_263954002.1">
    <property type="nucleotide sequence ID" value="NZ_JAOYFC010000002.1"/>
</dbReference>
<dbReference type="EMBL" id="JAOYFC010000002">
    <property type="protein sequence ID" value="MCV6825165.1"/>
    <property type="molecule type" value="Genomic_DNA"/>
</dbReference>
<dbReference type="InterPro" id="IPR023485">
    <property type="entry name" value="Ptyr_pPase"/>
</dbReference>
<keyword evidence="4" id="KW-1185">Reference proteome</keyword>
<reference evidence="3" key="1">
    <citation type="submission" date="2022-10" db="EMBL/GenBank/DDBJ databases">
        <authorList>
            <person name="Yue Y."/>
        </authorList>
    </citation>
    <scope>NUCLEOTIDE SEQUENCE</scope>
    <source>
        <strain evidence="3">Z654</strain>
    </source>
</reference>
<organism evidence="3 4">
    <name type="scientific">Halocynthiibacter halioticoli</name>
    <dbReference type="NCBI Taxonomy" id="2986804"/>
    <lineage>
        <taxon>Bacteria</taxon>
        <taxon>Pseudomonadati</taxon>
        <taxon>Pseudomonadota</taxon>
        <taxon>Alphaproteobacteria</taxon>
        <taxon>Rhodobacterales</taxon>
        <taxon>Paracoccaceae</taxon>
        <taxon>Halocynthiibacter</taxon>
    </lineage>
</organism>
<dbReference type="InterPro" id="IPR036196">
    <property type="entry name" value="Ptyr_pPase_sf"/>
</dbReference>
<feature type="domain" description="Phosphotyrosine protein phosphatase I" evidence="2">
    <location>
        <begin position="7"/>
        <end position="145"/>
    </location>
</feature>
<dbReference type="SUPFAM" id="SSF52788">
    <property type="entry name" value="Phosphotyrosine protein phosphatases I"/>
    <property type="match status" value="1"/>
</dbReference>
<evidence type="ECO:0000313" key="4">
    <source>
        <dbReference type="Proteomes" id="UP001208041"/>
    </source>
</evidence>
<name>A0AAE3LUP7_9RHOB</name>
<gene>
    <name evidence="3" type="ORF">OH136_11430</name>
</gene>
<comment type="caution">
    <text evidence="3">The sequence shown here is derived from an EMBL/GenBank/DDBJ whole genome shotgun (WGS) entry which is preliminary data.</text>
</comment>
<dbReference type="Pfam" id="PF01451">
    <property type="entry name" value="LMWPc"/>
    <property type="match status" value="1"/>
</dbReference>
<accession>A0AAE3LUP7</accession>
<dbReference type="PANTHER" id="PTHR43428">
    <property type="entry name" value="ARSENATE REDUCTASE"/>
    <property type="match status" value="1"/>
</dbReference>
<sequence>MNPDRPTSVLFCCDHNSVRSPMAEGIMKAMYGKSIYIQSVGVHNDLEIDGFAIAVCSELGVELSRHKSRSFDDMQDWGDDLSSFDLVIALSPASQRRALDLTRLFHLSVEYWPVLDPTGLGETREDRLQSYRQTRDQIKKQLLERFGTPENPL</sequence>